<organism evidence="2 3">
    <name type="scientific">Algoriphagus aquaeductus</name>
    <dbReference type="NCBI Taxonomy" id="475299"/>
    <lineage>
        <taxon>Bacteria</taxon>
        <taxon>Pseudomonadati</taxon>
        <taxon>Bacteroidota</taxon>
        <taxon>Cytophagia</taxon>
        <taxon>Cytophagales</taxon>
        <taxon>Cyclobacteriaceae</taxon>
        <taxon>Algoriphagus</taxon>
    </lineage>
</organism>
<dbReference type="AlphaFoldDB" id="A0A326S248"/>
<protein>
    <recommendedName>
        <fullName evidence="4">Outer membrane protein with beta-barrel domain</fullName>
    </recommendedName>
</protein>
<dbReference type="OrthoDB" id="825986at2"/>
<evidence type="ECO:0000313" key="3">
    <source>
        <dbReference type="Proteomes" id="UP000248917"/>
    </source>
</evidence>
<feature type="signal peptide" evidence="1">
    <location>
        <begin position="1"/>
        <end position="26"/>
    </location>
</feature>
<keyword evidence="3" id="KW-1185">Reference proteome</keyword>
<gene>
    <name evidence="2" type="ORF">CLV31_10575</name>
</gene>
<dbReference type="RefSeq" id="WP_111392464.1">
    <property type="nucleotide sequence ID" value="NZ_QKTX01000005.1"/>
</dbReference>
<reference evidence="2 3" key="1">
    <citation type="submission" date="2018-06" db="EMBL/GenBank/DDBJ databases">
        <title>Genomic Encyclopedia of Archaeal and Bacterial Type Strains, Phase II (KMG-II): from individual species to whole genera.</title>
        <authorList>
            <person name="Goeker M."/>
        </authorList>
    </citation>
    <scope>NUCLEOTIDE SEQUENCE [LARGE SCALE GENOMIC DNA]</scope>
    <source>
        <strain evidence="2 3">T4</strain>
    </source>
</reference>
<proteinExistence type="predicted"/>
<evidence type="ECO:0000313" key="2">
    <source>
        <dbReference type="EMBL" id="PZV83850.1"/>
    </source>
</evidence>
<dbReference type="Proteomes" id="UP000248917">
    <property type="component" value="Unassembled WGS sequence"/>
</dbReference>
<evidence type="ECO:0008006" key="4">
    <source>
        <dbReference type="Google" id="ProtNLM"/>
    </source>
</evidence>
<name>A0A326S248_9BACT</name>
<keyword evidence="1" id="KW-0732">Signal</keyword>
<feature type="chain" id="PRO_5016385102" description="Outer membrane protein with beta-barrel domain" evidence="1">
    <location>
        <begin position="27"/>
        <end position="197"/>
    </location>
</feature>
<evidence type="ECO:0000256" key="1">
    <source>
        <dbReference type="SAM" id="SignalP"/>
    </source>
</evidence>
<comment type="caution">
    <text evidence="2">The sequence shown here is derived from an EMBL/GenBank/DDBJ whole genome shotgun (WGS) entry which is preliminary data.</text>
</comment>
<dbReference type="EMBL" id="QKTX01000005">
    <property type="protein sequence ID" value="PZV83850.1"/>
    <property type="molecule type" value="Genomic_DNA"/>
</dbReference>
<accession>A0A326S248</accession>
<sequence length="197" mass="22713">MHSFHFRKSFSLFLLLFASVFSNLLAQEKKPDYLGVLFSGESHQERFNPNIGLMYEWNFSQKFGAEVGIFYRTFFEEQLITISSPTVFVSDYVRYVLGFVGVPVLLRYDVGFAHVSLGPQVDIFTDWTQVRKGEITLDSYSRSPRVRVGPMLKIGREIPFKETLIFEPELRGGIRSFQVGERYFGIGLKVKKGIKKD</sequence>